<dbReference type="Pfam" id="PF02706">
    <property type="entry name" value="Wzz"/>
    <property type="match status" value="1"/>
</dbReference>
<feature type="transmembrane region" description="Helical" evidence="6">
    <location>
        <begin position="353"/>
        <end position="377"/>
    </location>
</feature>
<evidence type="ECO:0000256" key="3">
    <source>
        <dbReference type="ARBA" id="ARBA00022692"/>
    </source>
</evidence>
<dbReference type="EMBL" id="BSPQ01000019">
    <property type="protein sequence ID" value="GLS92303.1"/>
    <property type="molecule type" value="Genomic_DNA"/>
</dbReference>
<dbReference type="InterPro" id="IPR003856">
    <property type="entry name" value="LPS_length_determ_N"/>
</dbReference>
<keyword evidence="2" id="KW-1003">Cell membrane</keyword>
<dbReference type="PANTHER" id="PTHR32309">
    <property type="entry name" value="TYROSINE-PROTEIN KINASE"/>
    <property type="match status" value="1"/>
</dbReference>
<feature type="domain" description="Polysaccharide chain length determinant N-terminal" evidence="7">
    <location>
        <begin position="23"/>
        <end position="82"/>
    </location>
</feature>
<comment type="caution">
    <text evidence="8">The sequence shown here is derived from an EMBL/GenBank/DDBJ whole genome shotgun (WGS) entry which is preliminary data.</text>
</comment>
<dbReference type="RefSeq" id="WP_284205398.1">
    <property type="nucleotide sequence ID" value="NZ_BSPQ01000019.1"/>
</dbReference>
<accession>A0ABQ6E544</accession>
<evidence type="ECO:0000313" key="8">
    <source>
        <dbReference type="EMBL" id="GLS92303.1"/>
    </source>
</evidence>
<dbReference type="Gene3D" id="3.30.1890.10">
    <property type="entry name" value="FepE-like"/>
    <property type="match status" value="1"/>
</dbReference>
<keyword evidence="4 6" id="KW-1133">Transmembrane helix</keyword>
<feature type="transmembrane region" description="Helical" evidence="6">
    <location>
        <begin position="37"/>
        <end position="57"/>
    </location>
</feature>
<organism evidence="8 9">
    <name type="scientific">Psychromonas marina</name>
    <dbReference type="NCBI Taxonomy" id="88364"/>
    <lineage>
        <taxon>Bacteria</taxon>
        <taxon>Pseudomonadati</taxon>
        <taxon>Pseudomonadota</taxon>
        <taxon>Gammaproteobacteria</taxon>
        <taxon>Alteromonadales</taxon>
        <taxon>Psychromonadaceae</taxon>
        <taxon>Psychromonas</taxon>
    </lineage>
</organism>
<evidence type="ECO:0000256" key="4">
    <source>
        <dbReference type="ARBA" id="ARBA00022989"/>
    </source>
</evidence>
<gene>
    <name evidence="8" type="primary">wzz</name>
    <name evidence="8" type="ORF">GCM10007916_33730</name>
</gene>
<dbReference type="SUPFAM" id="SSF160355">
    <property type="entry name" value="Bacterial polysaccharide co-polymerase-like"/>
    <property type="match status" value="1"/>
</dbReference>
<keyword evidence="3 6" id="KW-0812">Transmembrane</keyword>
<proteinExistence type="predicted"/>
<protein>
    <submittedName>
        <fullName evidence="8">LPS O-antigen length regulator</fullName>
    </submittedName>
</protein>
<dbReference type="PANTHER" id="PTHR32309:SF13">
    <property type="entry name" value="FERRIC ENTEROBACTIN TRANSPORT PROTEIN FEPE"/>
    <property type="match status" value="1"/>
</dbReference>
<evidence type="ECO:0000313" key="9">
    <source>
        <dbReference type="Proteomes" id="UP001157353"/>
    </source>
</evidence>
<reference evidence="9" key="1">
    <citation type="journal article" date="2019" name="Int. J. Syst. Evol. Microbiol.">
        <title>The Global Catalogue of Microorganisms (GCM) 10K type strain sequencing project: providing services to taxonomists for standard genome sequencing and annotation.</title>
        <authorList>
            <consortium name="The Broad Institute Genomics Platform"/>
            <consortium name="The Broad Institute Genome Sequencing Center for Infectious Disease"/>
            <person name="Wu L."/>
            <person name="Ma J."/>
        </authorList>
    </citation>
    <scope>NUCLEOTIDE SEQUENCE [LARGE SCALE GENOMIC DNA]</scope>
    <source>
        <strain evidence="9">NBRC 103166</strain>
    </source>
</reference>
<evidence type="ECO:0000256" key="6">
    <source>
        <dbReference type="SAM" id="Phobius"/>
    </source>
</evidence>
<sequence length="382" mass="43465">MTLDKKNTKNQINVNDFEAYQDDEIDLRELVKVIWNYKWLTVAMCAVAIAGSVFYALNAQEWWVAKGKVVKPQLNDVGVLYSQSKNVGAIINASNATADKSDVRELMGLFEPNTLFNTFIISFNSSLNKKLFLENNSFFQQYLTNQGIKIPSAELTAENELIRESFRKELNNWMSQIKASHDPKNGEVSLSFRTDRKDSSALLLNQYIDFVSEKVKLNQSEKFVLFVNSAKQELSVSLEITKKRVEQELAVMLKKTEYAYQIASQADLSEYQTSRNPDAELFEINLGEKALKAKVTVLKSLTDFSILDPSILQKQITLDALNNLKLIDNQSFVPFRYLEVVEPPFSRAEPKRALIVILATLLAGMLSIFIALVHYFLTKKEN</sequence>
<dbReference type="InterPro" id="IPR050445">
    <property type="entry name" value="Bact_polysacc_biosynth/exp"/>
</dbReference>
<evidence type="ECO:0000256" key="5">
    <source>
        <dbReference type="ARBA" id="ARBA00023136"/>
    </source>
</evidence>
<keyword evidence="5 6" id="KW-0472">Membrane</keyword>
<comment type="subcellular location">
    <subcellularLocation>
        <location evidence="1">Cell membrane</location>
        <topology evidence="1">Multi-pass membrane protein</topology>
    </subcellularLocation>
</comment>
<evidence type="ECO:0000259" key="7">
    <source>
        <dbReference type="Pfam" id="PF02706"/>
    </source>
</evidence>
<keyword evidence="9" id="KW-1185">Reference proteome</keyword>
<dbReference type="Proteomes" id="UP001157353">
    <property type="component" value="Unassembled WGS sequence"/>
</dbReference>
<evidence type="ECO:0000256" key="2">
    <source>
        <dbReference type="ARBA" id="ARBA00022475"/>
    </source>
</evidence>
<evidence type="ECO:0000256" key="1">
    <source>
        <dbReference type="ARBA" id="ARBA00004651"/>
    </source>
</evidence>
<name>A0ABQ6E544_9GAMM</name>